<dbReference type="GO" id="GO:0008270">
    <property type="term" value="F:zinc ion binding"/>
    <property type="evidence" value="ECO:0007669"/>
    <property type="project" value="UniProtKB-KW"/>
</dbReference>
<feature type="compositionally biased region" description="Basic and acidic residues" evidence="5">
    <location>
        <begin position="581"/>
        <end position="590"/>
    </location>
</feature>
<keyword evidence="1" id="KW-0479">Metal-binding</keyword>
<dbReference type="STRING" id="1169540.A0A0G4EBG5"/>
<accession>A0A0G4EBG5</accession>
<dbReference type="GO" id="GO:0061630">
    <property type="term" value="F:ubiquitin protein ligase activity"/>
    <property type="evidence" value="ECO:0007669"/>
    <property type="project" value="InterPro"/>
</dbReference>
<evidence type="ECO:0000256" key="4">
    <source>
        <dbReference type="PROSITE-ProRule" id="PRU00228"/>
    </source>
</evidence>
<feature type="region of interest" description="Disordered" evidence="5">
    <location>
        <begin position="126"/>
        <end position="150"/>
    </location>
</feature>
<dbReference type="VEuPathDB" id="CryptoDB:Vbra_7066"/>
<dbReference type="InterPro" id="IPR013083">
    <property type="entry name" value="Znf_RING/FYVE/PHD"/>
</dbReference>
<keyword evidence="10" id="KW-1185">Reference proteome</keyword>
<dbReference type="PANTHER" id="PTHR21540">
    <property type="entry name" value="RING FINGER AND SWIM DOMAIN-CONTAINING PROTEIN 2"/>
    <property type="match status" value="1"/>
</dbReference>
<dbReference type="InterPro" id="IPR007527">
    <property type="entry name" value="Znf_SWIM"/>
</dbReference>
<dbReference type="PANTHER" id="PTHR21540:SF3">
    <property type="entry name" value="E3 UBIQUITIN-PROTEIN LIGASE ZSWIM2"/>
    <property type="match status" value="1"/>
</dbReference>
<feature type="region of interest" description="Disordered" evidence="5">
    <location>
        <begin position="172"/>
        <end position="195"/>
    </location>
</feature>
<keyword evidence="2 4" id="KW-0863">Zinc-finger</keyword>
<feature type="region of interest" description="Disordered" evidence="5">
    <location>
        <begin position="611"/>
        <end position="716"/>
    </location>
</feature>
<dbReference type="Gene3D" id="3.30.40.10">
    <property type="entry name" value="Zinc/RING finger domain, C3HC4 (zinc finger)"/>
    <property type="match status" value="2"/>
</dbReference>
<protein>
    <recommendedName>
        <fullName evidence="11">RING-type domain-containing protein</fullName>
    </recommendedName>
</protein>
<feature type="region of interest" description="Disordered" evidence="5">
    <location>
        <begin position="737"/>
        <end position="767"/>
    </location>
</feature>
<keyword evidence="3" id="KW-0862">Zinc</keyword>
<name>A0A0G4EBG5_VITBC</name>
<feature type="domain" description="RING-type" evidence="6">
    <location>
        <begin position="159"/>
        <end position="244"/>
    </location>
</feature>
<dbReference type="PROSITE" id="PS50089">
    <property type="entry name" value="ZF_RING_2"/>
    <property type="match status" value="1"/>
</dbReference>
<dbReference type="InParanoid" id="A0A0G4EBG5"/>
<gene>
    <name evidence="9" type="ORF">Vbra_7066</name>
</gene>
<dbReference type="InterPro" id="IPR043145">
    <property type="entry name" value="Znf_ZZ_sf"/>
</dbReference>
<dbReference type="PROSITE" id="PS50966">
    <property type="entry name" value="ZF_SWIM"/>
    <property type="match status" value="1"/>
</dbReference>
<feature type="region of interest" description="Disordered" evidence="5">
    <location>
        <begin position="572"/>
        <end position="599"/>
    </location>
</feature>
<feature type="compositionally biased region" description="Basic and acidic residues" evidence="5">
    <location>
        <begin position="173"/>
        <end position="187"/>
    </location>
</feature>
<dbReference type="SUPFAM" id="SSF57850">
    <property type="entry name" value="RING/U-box"/>
    <property type="match status" value="2"/>
</dbReference>
<evidence type="ECO:0000259" key="8">
    <source>
        <dbReference type="PROSITE" id="PS50966"/>
    </source>
</evidence>
<dbReference type="InterPro" id="IPR001841">
    <property type="entry name" value="Znf_RING"/>
</dbReference>
<feature type="compositionally biased region" description="Polar residues" evidence="5">
    <location>
        <begin position="659"/>
        <end position="671"/>
    </location>
</feature>
<feature type="compositionally biased region" description="Basic and acidic residues" evidence="5">
    <location>
        <begin position="672"/>
        <end position="682"/>
    </location>
</feature>
<dbReference type="InterPro" id="IPR039903">
    <property type="entry name" value="Zswim2"/>
</dbReference>
<evidence type="ECO:0008006" key="11">
    <source>
        <dbReference type="Google" id="ProtNLM"/>
    </source>
</evidence>
<evidence type="ECO:0000256" key="3">
    <source>
        <dbReference type="ARBA" id="ARBA00022833"/>
    </source>
</evidence>
<evidence type="ECO:0000256" key="5">
    <source>
        <dbReference type="SAM" id="MobiDB-lite"/>
    </source>
</evidence>
<dbReference type="EMBL" id="CDMY01000153">
    <property type="protein sequence ID" value="CEL93308.1"/>
    <property type="molecule type" value="Genomic_DNA"/>
</dbReference>
<reference evidence="9 10" key="1">
    <citation type="submission" date="2014-11" db="EMBL/GenBank/DDBJ databases">
        <authorList>
            <person name="Zhu J."/>
            <person name="Qi W."/>
            <person name="Song R."/>
        </authorList>
    </citation>
    <scope>NUCLEOTIDE SEQUENCE [LARGE SCALE GENOMIC DNA]</scope>
</reference>
<evidence type="ECO:0000313" key="10">
    <source>
        <dbReference type="Proteomes" id="UP000041254"/>
    </source>
</evidence>
<sequence>MSRSKPFRHRPSLAYQEAVALLDDQRIFLVQTPGPLSFVVQDGAAAAHQRRVTHRVTLGANIHCTCGTDEGEHCLHSVYVLHKVLRLPLDSPIAWQVAFTDRELNHFLTLREEHLKAARARALERANAAGGTTASAEPGDGGGHGHDQGRVKVEHKDRCPICQEHLVPQNKRVGVERQASREGKRPPQGDAFAEGEGEGRAAIALEGLTWCKGGCGQNFHASCMKIWAQHRTSLNEAITCPMCRVEWSPEVWHALLDQVDQPAVTAGRNAGQRGHSPAPHFGWRCRGCGMAPVRGPLFHCLVCPKTHLCLTCYRKAGWEGEGRDDRRGKGRKFECNRKHHPYIVKRTPKDCWHSASRLAANDEGEDGSEAEEMSEYMHHFMEALQYREVEPSDFDVLTLLAQQPQPRPMRYHHPSRNRDPLPSDLVERFVGQPPCLAQPVEGQDLTASDFDIREAVSFAIHSQHWELVSAAGKVKDKPSGDRGRPVLPPVAQTGQLRKHALEVRGFLPSHKPAATIKESGNHDGMGVSLAAMARQKCVKCGQGQEKTGKLVSLPCGHVVHSACLASMLQDSGCQNEDETTDGDHQEEHLPSLRCPADGTALLPGLRAALPNRRQQREAETSTQPPVPQAATVRPPPLLGPIIVRGRGNQALIPTDSTRDTISSPSSKGNQETPEHSAADRSGQHRSLPPLVRGSHRLPPSHTSKRIQQCGAAADPPPRECVPANLPCVVGQTVPCRPEPDRQREKGKLQGPLLPRIPVGKGYRPPSVRRGRLGRRYVIAAEKRVAGWKP</sequence>
<evidence type="ECO:0000256" key="2">
    <source>
        <dbReference type="ARBA" id="ARBA00022771"/>
    </source>
</evidence>
<evidence type="ECO:0000313" key="9">
    <source>
        <dbReference type="EMBL" id="CEL93308.1"/>
    </source>
</evidence>
<dbReference type="SMART" id="SM00291">
    <property type="entry name" value="ZnF_ZZ"/>
    <property type="match status" value="1"/>
</dbReference>
<organism evidence="9 10">
    <name type="scientific">Vitrella brassicaformis (strain CCMP3155)</name>
    <dbReference type="NCBI Taxonomy" id="1169540"/>
    <lineage>
        <taxon>Eukaryota</taxon>
        <taxon>Sar</taxon>
        <taxon>Alveolata</taxon>
        <taxon>Colpodellida</taxon>
        <taxon>Vitrellaceae</taxon>
        <taxon>Vitrella</taxon>
    </lineage>
</organism>
<dbReference type="InterPro" id="IPR000433">
    <property type="entry name" value="Znf_ZZ"/>
</dbReference>
<dbReference type="CDD" id="cd16448">
    <property type="entry name" value="RING-H2"/>
    <property type="match status" value="1"/>
</dbReference>
<evidence type="ECO:0000259" key="7">
    <source>
        <dbReference type="PROSITE" id="PS50135"/>
    </source>
</evidence>
<dbReference type="Pfam" id="PF00569">
    <property type="entry name" value="ZZ"/>
    <property type="match status" value="1"/>
</dbReference>
<feature type="compositionally biased region" description="Basic and acidic residues" evidence="5">
    <location>
        <begin position="737"/>
        <end position="747"/>
    </location>
</feature>
<dbReference type="SMART" id="SM00184">
    <property type="entry name" value="RING"/>
    <property type="match status" value="2"/>
</dbReference>
<proteinExistence type="predicted"/>
<dbReference type="OrthoDB" id="290734at2759"/>
<dbReference type="AlphaFoldDB" id="A0A0G4EBG5"/>
<dbReference type="Proteomes" id="UP000041254">
    <property type="component" value="Unassembled WGS sequence"/>
</dbReference>
<dbReference type="Gene3D" id="3.30.60.90">
    <property type="match status" value="1"/>
</dbReference>
<evidence type="ECO:0000259" key="6">
    <source>
        <dbReference type="PROSITE" id="PS50089"/>
    </source>
</evidence>
<feature type="domain" description="SWIM-type" evidence="8">
    <location>
        <begin position="54"/>
        <end position="85"/>
    </location>
</feature>
<feature type="domain" description="ZZ-type" evidence="7">
    <location>
        <begin position="280"/>
        <end position="350"/>
    </location>
</feature>
<evidence type="ECO:0000256" key="1">
    <source>
        <dbReference type="ARBA" id="ARBA00022723"/>
    </source>
</evidence>
<dbReference type="PROSITE" id="PS50135">
    <property type="entry name" value="ZF_ZZ_2"/>
    <property type="match status" value="1"/>
</dbReference>